<dbReference type="GO" id="GO:0042834">
    <property type="term" value="F:peptidoglycan binding"/>
    <property type="evidence" value="ECO:0007669"/>
    <property type="project" value="InterPro"/>
</dbReference>
<proteinExistence type="predicted"/>
<evidence type="ECO:0000313" key="2">
    <source>
        <dbReference type="EMBL" id="THU40889.1"/>
    </source>
</evidence>
<dbReference type="OrthoDB" id="2473397at2"/>
<evidence type="ECO:0000256" key="1">
    <source>
        <dbReference type="SAM" id="SignalP"/>
    </source>
</evidence>
<name>A0A4S8I129_9BACT</name>
<dbReference type="SUPFAM" id="SSF110997">
    <property type="entry name" value="Sporulation related repeat"/>
    <property type="match status" value="1"/>
</dbReference>
<gene>
    <name evidence="2" type="ORF">FAM09_01885</name>
</gene>
<reference evidence="2 3" key="1">
    <citation type="submission" date="2019-04" db="EMBL/GenBank/DDBJ databases">
        <title>Niastella caeni sp. nov., isolated from activated sludge.</title>
        <authorList>
            <person name="Sheng M."/>
        </authorList>
    </citation>
    <scope>NUCLEOTIDE SEQUENCE [LARGE SCALE GENOMIC DNA]</scope>
    <source>
        <strain evidence="2 3">HX-2-15</strain>
    </source>
</reference>
<dbReference type="RefSeq" id="WP_136575381.1">
    <property type="nucleotide sequence ID" value="NZ_STFF01000001.1"/>
</dbReference>
<evidence type="ECO:0000313" key="3">
    <source>
        <dbReference type="Proteomes" id="UP000306918"/>
    </source>
</evidence>
<dbReference type="EMBL" id="STFF01000001">
    <property type="protein sequence ID" value="THU40889.1"/>
    <property type="molecule type" value="Genomic_DNA"/>
</dbReference>
<dbReference type="AlphaFoldDB" id="A0A4S8I129"/>
<organism evidence="2 3">
    <name type="scientific">Niastella caeni</name>
    <dbReference type="NCBI Taxonomy" id="2569763"/>
    <lineage>
        <taxon>Bacteria</taxon>
        <taxon>Pseudomonadati</taxon>
        <taxon>Bacteroidota</taxon>
        <taxon>Chitinophagia</taxon>
        <taxon>Chitinophagales</taxon>
        <taxon>Chitinophagaceae</taxon>
        <taxon>Niastella</taxon>
    </lineage>
</organism>
<keyword evidence="3" id="KW-1185">Reference proteome</keyword>
<comment type="caution">
    <text evidence="2">The sequence shown here is derived from an EMBL/GenBank/DDBJ whole genome shotgun (WGS) entry which is preliminary data.</text>
</comment>
<accession>A0A4S8I129</accession>
<keyword evidence="1" id="KW-0732">Signal</keyword>
<sequence>MKYIISCALLILSHTLFAQTDSNSIVVHKDPRIDMLIKKQIQINELTTRDARSRVQGFRILVLNTNDRNKANSAKVKIYQEFPELKAYLEWKSPYMKVKVGDFKTRDEAEPYMSAIQRFFPTGVYIVRDIIEVNPDKSGTL</sequence>
<feature type="chain" id="PRO_5020538192" evidence="1">
    <location>
        <begin position="19"/>
        <end position="141"/>
    </location>
</feature>
<feature type="signal peptide" evidence="1">
    <location>
        <begin position="1"/>
        <end position="18"/>
    </location>
</feature>
<dbReference type="Proteomes" id="UP000306918">
    <property type="component" value="Unassembled WGS sequence"/>
</dbReference>
<dbReference type="InterPro" id="IPR036680">
    <property type="entry name" value="SPOR-like_sf"/>
</dbReference>
<protein>
    <submittedName>
        <fullName evidence="2">SPOR domain-containing protein</fullName>
    </submittedName>
</protein>